<dbReference type="Proteomes" id="UP000488299">
    <property type="component" value="Unassembled WGS sequence"/>
</dbReference>
<dbReference type="EMBL" id="WELI01000006">
    <property type="protein sequence ID" value="KAB7729125.1"/>
    <property type="molecule type" value="Genomic_DNA"/>
</dbReference>
<comment type="caution">
    <text evidence="1">The sequence shown here is derived from an EMBL/GenBank/DDBJ whole genome shotgun (WGS) entry which is preliminary data.</text>
</comment>
<name>A0A7J5TWW5_9BACT</name>
<accession>A0A7J5TWW5</accession>
<reference evidence="1 2" key="1">
    <citation type="submission" date="2019-10" db="EMBL/GenBank/DDBJ databases">
        <title>Rudanella paleaurantiibacter sp. nov., isolated from sludge.</title>
        <authorList>
            <person name="Xu S.Q."/>
        </authorList>
    </citation>
    <scope>NUCLEOTIDE SEQUENCE [LARGE SCALE GENOMIC DNA]</scope>
    <source>
        <strain evidence="1 2">HX-22-17</strain>
    </source>
</reference>
<gene>
    <name evidence="1" type="ORF">F5984_15870</name>
</gene>
<organism evidence="1 2">
    <name type="scientific">Rudanella paleaurantiibacter</name>
    <dbReference type="NCBI Taxonomy" id="2614655"/>
    <lineage>
        <taxon>Bacteria</taxon>
        <taxon>Pseudomonadati</taxon>
        <taxon>Bacteroidota</taxon>
        <taxon>Cytophagia</taxon>
        <taxon>Cytophagales</taxon>
        <taxon>Cytophagaceae</taxon>
        <taxon>Rudanella</taxon>
    </lineage>
</organism>
<keyword evidence="2" id="KW-1185">Reference proteome</keyword>
<proteinExistence type="predicted"/>
<evidence type="ECO:0000313" key="1">
    <source>
        <dbReference type="EMBL" id="KAB7729125.1"/>
    </source>
</evidence>
<sequence length="203" mass="22660">MDVFERYFPAGASAYARELWGEYKFGFTISRPRRTRLGDFRALPDGSLHISVNADLNPYAFLITYVHEVAHAAVHRAQPLGRRRTMPKPHGPEWQQTFANLMRPVLTASVFPEAILTPLRDYLRQPAASSHAHPGLMAALRSADPQPAGRVLLQDVPEGSAFRLAKKTFVRGTVRRTRIVCKEVASGRSYAILAHALVEMENG</sequence>
<dbReference type="RefSeq" id="WP_152125233.1">
    <property type="nucleotide sequence ID" value="NZ_WELI01000006.1"/>
</dbReference>
<evidence type="ECO:0000313" key="2">
    <source>
        <dbReference type="Proteomes" id="UP000488299"/>
    </source>
</evidence>
<dbReference type="AlphaFoldDB" id="A0A7J5TWW5"/>
<protein>
    <submittedName>
        <fullName evidence="1">SprT domain-containing protein</fullName>
    </submittedName>
</protein>